<dbReference type="EMBL" id="BRZI01000002">
    <property type="protein sequence ID" value="GLD28679.1"/>
    <property type="molecule type" value="Genomic_DNA"/>
</dbReference>
<proteinExistence type="predicted"/>
<evidence type="ECO:0000259" key="1">
    <source>
        <dbReference type="Pfam" id="PF03061"/>
    </source>
</evidence>
<dbReference type="Gene3D" id="3.10.129.10">
    <property type="entry name" value="Hotdog Thioesterase"/>
    <property type="match status" value="1"/>
</dbReference>
<keyword evidence="4" id="KW-1185">Reference proteome</keyword>
<dbReference type="CDD" id="cd03443">
    <property type="entry name" value="PaaI_thioesterase"/>
    <property type="match status" value="1"/>
</dbReference>
<evidence type="ECO:0000313" key="2">
    <source>
        <dbReference type="EMBL" id="GLB80875.1"/>
    </source>
</evidence>
<organism evidence="3 4">
    <name type="scientific">Mycobacterium kiyosense</name>
    <dbReference type="NCBI Taxonomy" id="2871094"/>
    <lineage>
        <taxon>Bacteria</taxon>
        <taxon>Bacillati</taxon>
        <taxon>Actinomycetota</taxon>
        <taxon>Actinomycetes</taxon>
        <taxon>Mycobacteriales</taxon>
        <taxon>Mycobacteriaceae</taxon>
        <taxon>Mycobacterium</taxon>
    </lineage>
</organism>
<dbReference type="EMBL" id="BRXE01000001">
    <property type="protein sequence ID" value="GLB80875.1"/>
    <property type="molecule type" value="Genomic_DNA"/>
</dbReference>
<dbReference type="InterPro" id="IPR006683">
    <property type="entry name" value="Thioestr_dom"/>
</dbReference>
<dbReference type="Proteomes" id="UP001064782">
    <property type="component" value="Unassembled WGS sequence"/>
</dbReference>
<reference evidence="3" key="1">
    <citation type="submission" date="2022-08" db="EMBL/GenBank/DDBJ databases">
        <title>Mycobacterium kiyosense sp. nov., scotochromogenic slow-glowing species isolated from respiratory specimens.</title>
        <authorList>
            <person name="Fukano H."/>
            <person name="Kazumi Y."/>
            <person name="Sakagami N."/>
            <person name="Ato M."/>
            <person name="Mitarai S."/>
            <person name="Hoshino Y."/>
        </authorList>
    </citation>
    <scope>NUCLEOTIDE SEQUENCE</scope>
    <source>
        <strain evidence="3">1413</strain>
        <strain evidence="2">SRL2020-028</strain>
    </source>
</reference>
<name>A0A9P3UVH0_9MYCO</name>
<dbReference type="SUPFAM" id="SSF54637">
    <property type="entry name" value="Thioesterase/thiol ester dehydrase-isomerase"/>
    <property type="match status" value="1"/>
</dbReference>
<sequence length="168" mass="17942">MSQENENRSLKMPEERIPPEAEWWNPPSGPTVDWLTWVNALPYCRDVGLVCTEFNAMSAIFRMERSTLTPNPNGAVNGGTVTAAADQIMGALTVRMSEPGLLPATGSLHIQFHSPAHAPLTFRATGLGGGRRTKFVEVVVEDRDGNRCATSQGTMIAGGSGGPPLPSP</sequence>
<evidence type="ECO:0000313" key="4">
    <source>
        <dbReference type="Proteomes" id="UP001064782"/>
    </source>
</evidence>
<dbReference type="Proteomes" id="UP001165663">
    <property type="component" value="Unassembled WGS sequence"/>
</dbReference>
<gene>
    <name evidence="3" type="ORF">Mkiyose1413_05620</name>
    <name evidence="2" type="ORF">SRL2020028_01310</name>
</gene>
<accession>A0A9P3UVH0</accession>
<dbReference type="AlphaFoldDB" id="A0A9P3UVH0"/>
<feature type="domain" description="Thioesterase" evidence="1">
    <location>
        <begin position="73"/>
        <end position="149"/>
    </location>
</feature>
<dbReference type="InterPro" id="IPR029069">
    <property type="entry name" value="HotDog_dom_sf"/>
</dbReference>
<comment type="caution">
    <text evidence="3">The sequence shown here is derived from an EMBL/GenBank/DDBJ whole genome shotgun (WGS) entry which is preliminary data.</text>
</comment>
<dbReference type="Pfam" id="PF03061">
    <property type="entry name" value="4HBT"/>
    <property type="match status" value="1"/>
</dbReference>
<evidence type="ECO:0000313" key="3">
    <source>
        <dbReference type="EMBL" id="GLD28679.1"/>
    </source>
</evidence>
<protein>
    <recommendedName>
        <fullName evidence="1">Thioesterase domain-containing protein</fullName>
    </recommendedName>
</protein>